<dbReference type="GO" id="GO:0042597">
    <property type="term" value="C:periplasmic space"/>
    <property type="evidence" value="ECO:0007669"/>
    <property type="project" value="UniProtKB-SubCell"/>
</dbReference>
<dbReference type="PANTHER" id="PTHR43649">
    <property type="entry name" value="ARABINOSE-BINDING PROTEIN-RELATED"/>
    <property type="match status" value="1"/>
</dbReference>
<dbReference type="OrthoDB" id="9798191at2"/>
<gene>
    <name evidence="10" type="ORF">TM49_13245</name>
</gene>
<organism evidence="10 11">
    <name type="scientific">Martelella endophytica</name>
    <dbReference type="NCBI Taxonomy" id="1486262"/>
    <lineage>
        <taxon>Bacteria</taxon>
        <taxon>Pseudomonadati</taxon>
        <taxon>Pseudomonadota</taxon>
        <taxon>Alphaproteobacteria</taxon>
        <taxon>Hyphomicrobiales</taxon>
        <taxon>Aurantimonadaceae</taxon>
        <taxon>Martelella</taxon>
    </lineage>
</organism>
<dbReference type="STRING" id="1486262.TM49_13245"/>
<evidence type="ECO:0000256" key="3">
    <source>
        <dbReference type="ARBA" id="ARBA00022448"/>
    </source>
</evidence>
<dbReference type="AlphaFoldDB" id="A0A0D5LQN6"/>
<dbReference type="HOGENOM" id="CLU_031285_15_0_5"/>
<evidence type="ECO:0000256" key="8">
    <source>
        <dbReference type="ARBA" id="ARBA00049753"/>
    </source>
</evidence>
<evidence type="ECO:0000256" key="5">
    <source>
        <dbReference type="ARBA" id="ARBA00022729"/>
    </source>
</evidence>
<dbReference type="EMBL" id="CP010803">
    <property type="protein sequence ID" value="AJY46421.1"/>
    <property type="molecule type" value="Genomic_DNA"/>
</dbReference>
<evidence type="ECO:0000256" key="2">
    <source>
        <dbReference type="ARBA" id="ARBA00008520"/>
    </source>
</evidence>
<dbReference type="InterPro" id="IPR050490">
    <property type="entry name" value="Bact_solute-bd_prot1"/>
</dbReference>
<comment type="similarity">
    <text evidence="2">Belongs to the bacterial solute-binding protein 1 family.</text>
</comment>
<accession>A0A0D5LQN6</accession>
<comment type="function">
    <text evidence="7">Part of a binding-protein-dependent transport system for a sugar.</text>
</comment>
<dbReference type="Proteomes" id="UP000032611">
    <property type="component" value="Chromosome"/>
</dbReference>
<keyword evidence="3" id="KW-0813">Transport</keyword>
<dbReference type="PATRIC" id="fig|1486262.3.peg.2737"/>
<dbReference type="PANTHER" id="PTHR43649:SF28">
    <property type="entry name" value="BINDING PROTEIN COMPONENT OF ABC SUGAR TRANSPORTER-RELATED"/>
    <property type="match status" value="1"/>
</dbReference>
<keyword evidence="5 9" id="KW-0732">Signal</keyword>
<keyword evidence="11" id="KW-1185">Reference proteome</keyword>
<comment type="subcellular location">
    <subcellularLocation>
        <location evidence="1">Periplasm</location>
    </subcellularLocation>
</comment>
<feature type="signal peptide" evidence="9">
    <location>
        <begin position="1"/>
        <end position="23"/>
    </location>
</feature>
<keyword evidence="6" id="KW-0574">Periplasm</keyword>
<evidence type="ECO:0000256" key="9">
    <source>
        <dbReference type="SAM" id="SignalP"/>
    </source>
</evidence>
<dbReference type="Pfam" id="PF01547">
    <property type="entry name" value="SBP_bac_1"/>
    <property type="match status" value="1"/>
</dbReference>
<evidence type="ECO:0000313" key="10">
    <source>
        <dbReference type="EMBL" id="AJY46421.1"/>
    </source>
</evidence>
<evidence type="ECO:0000256" key="1">
    <source>
        <dbReference type="ARBA" id="ARBA00004418"/>
    </source>
</evidence>
<evidence type="ECO:0000256" key="6">
    <source>
        <dbReference type="ARBA" id="ARBA00022764"/>
    </source>
</evidence>
<dbReference type="KEGG" id="mey:TM49_13245"/>
<evidence type="ECO:0000256" key="7">
    <source>
        <dbReference type="ARBA" id="ARBA00049629"/>
    </source>
</evidence>
<protein>
    <recommendedName>
        <fullName evidence="8">Probable sugar-binding periplasmic protein</fullName>
    </recommendedName>
</protein>
<dbReference type="InterPro" id="IPR006059">
    <property type="entry name" value="SBP"/>
</dbReference>
<keyword evidence="4" id="KW-0762">Sugar transport</keyword>
<reference evidence="10 11" key="1">
    <citation type="journal article" date="2015" name="Genome Announc.">
        <title>Complete genome sequence of Martelella endophytica YC6887, which has antifungal activity associated with a halophyte.</title>
        <authorList>
            <person name="Khan A."/>
            <person name="Khan H."/>
            <person name="Chung E.J."/>
            <person name="Hossain M.T."/>
            <person name="Chung Y.R."/>
        </authorList>
    </citation>
    <scope>NUCLEOTIDE SEQUENCE [LARGE SCALE GENOMIC DNA]</scope>
    <source>
        <strain evidence="10">YC6887</strain>
    </source>
</reference>
<sequence>MKRVLLSAALAAGVAMPFTVANATDLEVTHWWTSGGEAAAVKVLADNYDALGDNHWVDSAIAGSGSTANPIIISRILGGNPMGATQMNTGRDAEELIKAGLMLDLTDLAEEEGWRDVIRPAKLLEACEYEGHIYCVPINIHSWQWMWLNRKVFEDNGMEVPANWDELVADAPKLREAGVVPLATGQPWQVDGIRNVMQSAIGGIDNYLAVNGDKDPEAVMSDENRAIWEAFAEAREMVDDAYSGRDWNVATNMVIQGDAAAQIMGDWAQGEFAMAGQEAGVDYDCLPGLGMNPVLDTGGDAFYFPKTDDPAITEAQLQLASMLISPETQVEFNLVKGSLPVRGDVDLEAANACMKKGLDILENPDNVLPSTEQLLDSDTQGQITDLALEFFSSDMSVDEAMERQKEIIEQAM</sequence>
<dbReference type="RefSeq" id="WP_045681896.1">
    <property type="nucleotide sequence ID" value="NZ_CP010803.1"/>
</dbReference>
<evidence type="ECO:0000256" key="4">
    <source>
        <dbReference type="ARBA" id="ARBA00022597"/>
    </source>
</evidence>
<name>A0A0D5LQN6_MAREN</name>
<evidence type="ECO:0000313" key="11">
    <source>
        <dbReference type="Proteomes" id="UP000032611"/>
    </source>
</evidence>
<proteinExistence type="inferred from homology"/>
<dbReference type="Gene3D" id="3.40.190.10">
    <property type="entry name" value="Periplasmic binding protein-like II"/>
    <property type="match status" value="2"/>
</dbReference>
<feature type="chain" id="PRO_5002295377" description="Probable sugar-binding periplasmic protein" evidence="9">
    <location>
        <begin position="24"/>
        <end position="412"/>
    </location>
</feature>
<dbReference type="SUPFAM" id="SSF53850">
    <property type="entry name" value="Periplasmic binding protein-like II"/>
    <property type="match status" value="1"/>
</dbReference>